<dbReference type="InterPro" id="IPR008979">
    <property type="entry name" value="Galactose-bd-like_sf"/>
</dbReference>
<dbReference type="SMART" id="SM00939">
    <property type="entry name" value="PepX_C"/>
    <property type="match status" value="1"/>
</dbReference>
<dbReference type="PROSITE" id="PS51257">
    <property type="entry name" value="PROKAR_LIPOPROTEIN"/>
    <property type="match status" value="1"/>
</dbReference>
<reference evidence="5" key="1">
    <citation type="submission" date="2018-05" db="EMBL/GenBank/DDBJ databases">
        <authorList>
            <person name="Lanie J.A."/>
            <person name="Ng W.-L."/>
            <person name="Kazmierczak K.M."/>
            <person name="Andrzejewski T.M."/>
            <person name="Davidsen T.M."/>
            <person name="Wayne K.J."/>
            <person name="Tettelin H."/>
            <person name="Glass J.I."/>
            <person name="Rusch D."/>
            <person name="Podicherti R."/>
            <person name="Tsui H.-C.T."/>
            <person name="Winkler M.E."/>
        </authorList>
    </citation>
    <scope>NUCLEOTIDE SEQUENCE</scope>
    <source>
        <strain evidence="5">ZC4RG45</strain>
    </source>
</reference>
<dbReference type="SUPFAM" id="SSF49785">
    <property type="entry name" value="Galactose-binding domain-like"/>
    <property type="match status" value="1"/>
</dbReference>
<feature type="chain" id="PRO_5015921594" description="Xaa-Pro dipeptidyl-peptidase C-terminal domain-containing protein" evidence="3">
    <location>
        <begin position="22"/>
        <end position="606"/>
    </location>
</feature>
<dbReference type="InterPro" id="IPR000383">
    <property type="entry name" value="Xaa-Pro-like_dom"/>
</dbReference>
<evidence type="ECO:0000256" key="2">
    <source>
        <dbReference type="SAM" id="MobiDB-lite"/>
    </source>
</evidence>
<accession>A0A2W4IWT5</accession>
<evidence type="ECO:0000259" key="4">
    <source>
        <dbReference type="SMART" id="SM00939"/>
    </source>
</evidence>
<feature type="signal peptide" evidence="3">
    <location>
        <begin position="1"/>
        <end position="21"/>
    </location>
</feature>
<dbReference type="STRING" id="1111738.GCA_000427905_01046"/>
<dbReference type="PANTHER" id="PTHR43056">
    <property type="entry name" value="PEPTIDASE S9 PROLYL OLIGOPEPTIDASE"/>
    <property type="match status" value="1"/>
</dbReference>
<dbReference type="Pfam" id="PF08530">
    <property type="entry name" value="PepX_C"/>
    <property type="match status" value="1"/>
</dbReference>
<dbReference type="PANTHER" id="PTHR43056:SF10">
    <property type="entry name" value="COCE_NOND FAMILY, PUTATIVE (AFU_ORTHOLOGUE AFUA_7G00600)-RELATED"/>
    <property type="match status" value="1"/>
</dbReference>
<dbReference type="InterPro" id="IPR050585">
    <property type="entry name" value="Xaa-Pro_dipeptidyl-ppase/CocE"/>
</dbReference>
<proteinExistence type="predicted"/>
<gene>
    <name evidence="5" type="ORF">DIU77_18340</name>
</gene>
<dbReference type="InterPro" id="IPR029058">
    <property type="entry name" value="AB_hydrolase_fold"/>
</dbReference>
<dbReference type="InterPro" id="IPR005674">
    <property type="entry name" value="CocE/Ser_esterase"/>
</dbReference>
<sequence>MERVATAVAIAVLACAGTVAAVHPAEAGVATEEYAGVAQFETVITDREGDKLKAYILRPADAHGKPVDGKFPVIMHYTYFPAITWERTTAPVMQPLWTVLGFNLAERFDEFVRRGYVVAHVSMPGAGGSQGHFTWDKKRLGRSGYDAVEWLAKQPWSTGKVGMFGGSGNGIAQLLTAAEKPPHLTTIIPAVAFQDFYRDTMYRGGMPAAGEAALIAGLAAGIWAWQGNGIPDDVDEANYLLETMLKRVTELKTPPPFLLEWYSHPTKDSYWDNFVYEVKDITIPVWSWGNWDDHFVLGNVRLFQEVGSKHKMLTLGANGHSTQPGFDPIHQALRWYDYWLKGKRDNGIAEEMANAPVRYYVRGANEWRTATSWPPSDVDVKRLYADGGAPLKPATGRLSERPPQGNGGSDSYLYTPVSSRLGAQNGFLNQRVPLLMPRKPITDDTSTLLAFNNPTGQIDQRLNAADSVTYVGPVLDRDVEVTGEPKVTLRASSTATDTDWVVRLVDVYPDGSVVPQPGYWNLVETGWLKGTHRNGHRNPVPIPPGKTVTYEIDVWPTSYLFKKGHRIGLQIASADPRTLPNLTPALNTVHRSGASPTFVEVPVRPH</sequence>
<dbReference type="EMBL" id="QGUI01000896">
    <property type="protein sequence ID" value="PZM90095.1"/>
    <property type="molecule type" value="Genomic_DNA"/>
</dbReference>
<evidence type="ECO:0000313" key="5">
    <source>
        <dbReference type="EMBL" id="PZM90095.1"/>
    </source>
</evidence>
<name>A0A2W4IWT5_9PSEU</name>
<evidence type="ECO:0000256" key="3">
    <source>
        <dbReference type="SAM" id="SignalP"/>
    </source>
</evidence>
<feature type="domain" description="Xaa-Pro dipeptidyl-peptidase C-terminal" evidence="4">
    <location>
        <begin position="333"/>
        <end position="600"/>
    </location>
</feature>
<evidence type="ECO:0000256" key="1">
    <source>
        <dbReference type="ARBA" id="ARBA00022801"/>
    </source>
</evidence>
<dbReference type="Pfam" id="PF02129">
    <property type="entry name" value="Peptidase_S15"/>
    <property type="match status" value="1"/>
</dbReference>
<dbReference type="Gene3D" id="3.40.50.1820">
    <property type="entry name" value="alpha/beta hydrolase"/>
    <property type="match status" value="2"/>
</dbReference>
<keyword evidence="1" id="KW-0378">Hydrolase</keyword>
<dbReference type="NCBIfam" id="TIGR00976">
    <property type="entry name" value="CocE_NonD"/>
    <property type="match status" value="1"/>
</dbReference>
<dbReference type="GO" id="GO:0008239">
    <property type="term" value="F:dipeptidyl-peptidase activity"/>
    <property type="evidence" value="ECO:0007669"/>
    <property type="project" value="InterPro"/>
</dbReference>
<dbReference type="InterPro" id="IPR013736">
    <property type="entry name" value="Xaa-Pro_dipept_C"/>
</dbReference>
<dbReference type="Gene3D" id="2.60.120.260">
    <property type="entry name" value="Galactose-binding domain-like"/>
    <property type="match status" value="1"/>
</dbReference>
<keyword evidence="3" id="KW-0732">Signal</keyword>
<organism evidence="5">
    <name type="scientific">Thermocrispum agreste</name>
    <dbReference type="NCBI Taxonomy" id="37925"/>
    <lineage>
        <taxon>Bacteria</taxon>
        <taxon>Bacillati</taxon>
        <taxon>Actinomycetota</taxon>
        <taxon>Actinomycetes</taxon>
        <taxon>Pseudonocardiales</taxon>
        <taxon>Pseudonocardiaceae</taxon>
        <taxon>Thermocrispum</taxon>
    </lineage>
</organism>
<feature type="region of interest" description="Disordered" evidence="2">
    <location>
        <begin position="391"/>
        <end position="413"/>
    </location>
</feature>
<protein>
    <recommendedName>
        <fullName evidence="4">Xaa-Pro dipeptidyl-peptidase C-terminal domain-containing protein</fullName>
    </recommendedName>
</protein>
<dbReference type="SUPFAM" id="SSF53474">
    <property type="entry name" value="alpha/beta-Hydrolases"/>
    <property type="match status" value="1"/>
</dbReference>
<dbReference type="AlphaFoldDB" id="A0A2W4IWT5"/>
<comment type="caution">
    <text evidence="5">The sequence shown here is derived from an EMBL/GenBank/DDBJ whole genome shotgun (WGS) entry which is preliminary data.</text>
</comment>